<organism evidence="1 2">
    <name type="scientific">Liparis tanakae</name>
    <name type="common">Tanaka's snailfish</name>
    <dbReference type="NCBI Taxonomy" id="230148"/>
    <lineage>
        <taxon>Eukaryota</taxon>
        <taxon>Metazoa</taxon>
        <taxon>Chordata</taxon>
        <taxon>Craniata</taxon>
        <taxon>Vertebrata</taxon>
        <taxon>Euteleostomi</taxon>
        <taxon>Actinopterygii</taxon>
        <taxon>Neopterygii</taxon>
        <taxon>Teleostei</taxon>
        <taxon>Neoteleostei</taxon>
        <taxon>Acanthomorphata</taxon>
        <taxon>Eupercaria</taxon>
        <taxon>Perciformes</taxon>
        <taxon>Cottioidei</taxon>
        <taxon>Cottales</taxon>
        <taxon>Liparidae</taxon>
        <taxon>Liparis</taxon>
    </lineage>
</organism>
<keyword evidence="2" id="KW-1185">Reference proteome</keyword>
<evidence type="ECO:0000313" key="2">
    <source>
        <dbReference type="Proteomes" id="UP000314294"/>
    </source>
</evidence>
<dbReference type="AlphaFoldDB" id="A0A4Z2H0J7"/>
<name>A0A4Z2H0J7_9TELE</name>
<comment type="caution">
    <text evidence="1">The sequence shown here is derived from an EMBL/GenBank/DDBJ whole genome shotgun (WGS) entry which is preliminary data.</text>
</comment>
<gene>
    <name evidence="1" type="ORF">EYF80_030373</name>
</gene>
<sequence>MGFNIRPGIRQRLRVLISAELPLDVGQPGLTLPELRLGQAVGVLGAQGVTQLPQGLEVLPRLGEAPLRREASLGNVERATTLTGNGIKAQEEARIEAS</sequence>
<protein>
    <submittedName>
        <fullName evidence="1">Uncharacterized protein</fullName>
    </submittedName>
</protein>
<dbReference type="EMBL" id="SRLO01000357">
    <property type="protein sequence ID" value="TNN59358.1"/>
    <property type="molecule type" value="Genomic_DNA"/>
</dbReference>
<reference evidence="1 2" key="1">
    <citation type="submission" date="2019-03" db="EMBL/GenBank/DDBJ databases">
        <title>First draft genome of Liparis tanakae, snailfish: a comprehensive survey of snailfish specific genes.</title>
        <authorList>
            <person name="Kim W."/>
            <person name="Song I."/>
            <person name="Jeong J.-H."/>
            <person name="Kim D."/>
            <person name="Kim S."/>
            <person name="Ryu S."/>
            <person name="Song J.Y."/>
            <person name="Lee S.K."/>
        </authorList>
    </citation>
    <scope>NUCLEOTIDE SEQUENCE [LARGE SCALE GENOMIC DNA]</scope>
    <source>
        <tissue evidence="1">Muscle</tissue>
    </source>
</reference>
<dbReference type="Proteomes" id="UP000314294">
    <property type="component" value="Unassembled WGS sequence"/>
</dbReference>
<accession>A0A4Z2H0J7</accession>
<proteinExistence type="predicted"/>
<evidence type="ECO:0000313" key="1">
    <source>
        <dbReference type="EMBL" id="TNN59358.1"/>
    </source>
</evidence>